<comment type="caution">
    <text evidence="1">The sequence shown here is derived from an EMBL/GenBank/DDBJ whole genome shotgun (WGS) entry which is preliminary data.</text>
</comment>
<name>A0A0D6SV92_BACMY</name>
<accession>A0A1E8BV18</accession>
<protein>
    <submittedName>
        <fullName evidence="1">Uncharacterized protein</fullName>
    </submittedName>
</protein>
<dbReference type="Proteomes" id="UP000175835">
    <property type="component" value="Unassembled WGS sequence"/>
</dbReference>
<evidence type="ECO:0000313" key="1">
    <source>
        <dbReference type="EMBL" id="OFE02249.1"/>
    </source>
</evidence>
<evidence type="ECO:0000313" key="2">
    <source>
        <dbReference type="Proteomes" id="UP000175835"/>
    </source>
</evidence>
<reference evidence="1 2" key="1">
    <citation type="submission" date="2016-05" db="EMBL/GenBank/DDBJ databases">
        <title>Bacillus thuringiensis and Bacillus weihenstephanensis as novel biocontrol agents of wilt causing Verticillium species.</title>
        <authorList>
            <person name="Hollensteiner J."/>
            <person name="Wemheuer F."/>
            <person name="Harting R."/>
            <person name="Kolarzyk A."/>
            <person name="Diaz-Valerio S."/>
            <person name="Poehlein A."/>
            <person name="Brzuszkiewicz E."/>
            <person name="Nesemann K."/>
            <person name="Braus-Stromeyer S."/>
            <person name="Braus G."/>
            <person name="Daniel R."/>
            <person name="Liesegang H."/>
        </authorList>
    </citation>
    <scope>NUCLEOTIDE SEQUENCE [LARGE SCALE GENOMIC DNA]</scope>
    <source>
        <strain evidence="1 2">GOE11</strain>
    </source>
</reference>
<organism evidence="1 2">
    <name type="scientific">Bacillus mycoides</name>
    <dbReference type="NCBI Taxonomy" id="1405"/>
    <lineage>
        <taxon>Bacteria</taxon>
        <taxon>Bacillati</taxon>
        <taxon>Bacillota</taxon>
        <taxon>Bacilli</taxon>
        <taxon>Bacillales</taxon>
        <taxon>Bacillaceae</taxon>
        <taxon>Bacillus</taxon>
        <taxon>Bacillus cereus group</taxon>
    </lineage>
</organism>
<dbReference type="AlphaFoldDB" id="A0A0D6SV92"/>
<dbReference type="PATRIC" id="fig|86662.28.peg.171"/>
<sequence length="145" mass="17116">MALPCVIMIFVIFMSVKVMGYVRSISDSHKEQVSSLTKNMKEERGIHYKLLVEERKRSDRRERELFINLEKNTEQLEGIATTLKKVQFSYASLENKVMQNFEYLESEIENVKMQVTKKKGPELFVAFLFSKPKNLFKFIDFVSKF</sequence>
<dbReference type="EMBL" id="LXLX01000004">
    <property type="protein sequence ID" value="OFE02249.1"/>
    <property type="molecule type" value="Genomic_DNA"/>
</dbReference>
<gene>
    <name evidence="1" type="ORF">BWGOE11_01730</name>
</gene>
<accession>A0A0D6SV92</accession>
<proteinExistence type="predicted"/>